<dbReference type="Proteomes" id="UP001362999">
    <property type="component" value="Unassembled WGS sequence"/>
</dbReference>
<organism evidence="2 3">
    <name type="scientific">Favolaschia claudopus</name>
    <dbReference type="NCBI Taxonomy" id="2862362"/>
    <lineage>
        <taxon>Eukaryota</taxon>
        <taxon>Fungi</taxon>
        <taxon>Dikarya</taxon>
        <taxon>Basidiomycota</taxon>
        <taxon>Agaricomycotina</taxon>
        <taxon>Agaricomycetes</taxon>
        <taxon>Agaricomycetidae</taxon>
        <taxon>Agaricales</taxon>
        <taxon>Marasmiineae</taxon>
        <taxon>Mycenaceae</taxon>
        <taxon>Favolaschia</taxon>
    </lineage>
</organism>
<evidence type="ECO:0000256" key="1">
    <source>
        <dbReference type="SAM" id="MobiDB-lite"/>
    </source>
</evidence>
<evidence type="ECO:0000313" key="2">
    <source>
        <dbReference type="EMBL" id="KAK6974820.1"/>
    </source>
</evidence>
<protein>
    <submittedName>
        <fullName evidence="2">Uncharacterized protein</fullName>
    </submittedName>
</protein>
<feature type="compositionally biased region" description="Basic and acidic residues" evidence="1">
    <location>
        <begin position="136"/>
        <end position="155"/>
    </location>
</feature>
<sequence length="206" mass="23287">MEEKSLSEGWVGDKNTGDSAREDDALSTPQRTREREEEKENDSCHRGSAVNDDKSTLTSLPCLSLSRTRKLVTTELAARWVFGVCAGNGRPGQRGWGRERSFVSGAPRGLQARPNRTQRTPRVGMRPRATQWSEALRVEDSREGEKRHEVQTRAERKGKRGKERKKIGKRALEYAAVDDRWAKGNEECRVTIHRSEKVVHTAVVAH</sequence>
<feature type="compositionally biased region" description="Basic and acidic residues" evidence="1">
    <location>
        <begin position="15"/>
        <end position="24"/>
    </location>
</feature>
<feature type="compositionally biased region" description="Basic and acidic residues" evidence="1">
    <location>
        <begin position="31"/>
        <end position="55"/>
    </location>
</feature>
<feature type="region of interest" description="Disordered" evidence="1">
    <location>
        <begin position="106"/>
        <end position="166"/>
    </location>
</feature>
<feature type="compositionally biased region" description="Basic residues" evidence="1">
    <location>
        <begin position="156"/>
        <end position="166"/>
    </location>
</feature>
<proteinExistence type="predicted"/>
<accession>A0AAV9ZA24</accession>
<name>A0AAV9ZA24_9AGAR</name>
<feature type="region of interest" description="Disordered" evidence="1">
    <location>
        <begin position="1"/>
        <end position="56"/>
    </location>
</feature>
<gene>
    <name evidence="2" type="ORF">R3P38DRAFT_3479496</name>
</gene>
<dbReference type="EMBL" id="JAWWNJ010000178">
    <property type="protein sequence ID" value="KAK6974820.1"/>
    <property type="molecule type" value="Genomic_DNA"/>
</dbReference>
<keyword evidence="3" id="KW-1185">Reference proteome</keyword>
<evidence type="ECO:0000313" key="3">
    <source>
        <dbReference type="Proteomes" id="UP001362999"/>
    </source>
</evidence>
<reference evidence="2 3" key="1">
    <citation type="journal article" date="2024" name="J Genomics">
        <title>Draft genome sequencing and assembly of Favolaschia claudopus CIRM-BRFM 2984 isolated from oak limbs.</title>
        <authorList>
            <person name="Navarro D."/>
            <person name="Drula E."/>
            <person name="Chaduli D."/>
            <person name="Cazenave R."/>
            <person name="Ahrendt S."/>
            <person name="Wang J."/>
            <person name="Lipzen A."/>
            <person name="Daum C."/>
            <person name="Barry K."/>
            <person name="Grigoriev I.V."/>
            <person name="Favel A."/>
            <person name="Rosso M.N."/>
            <person name="Martin F."/>
        </authorList>
    </citation>
    <scope>NUCLEOTIDE SEQUENCE [LARGE SCALE GENOMIC DNA]</scope>
    <source>
        <strain evidence="2 3">CIRM-BRFM 2984</strain>
    </source>
</reference>
<dbReference type="AlphaFoldDB" id="A0AAV9ZA24"/>
<comment type="caution">
    <text evidence="2">The sequence shown here is derived from an EMBL/GenBank/DDBJ whole genome shotgun (WGS) entry which is preliminary data.</text>
</comment>